<dbReference type="EMBL" id="EAAA01001421">
    <property type="status" value="NOT_ANNOTATED_CDS"/>
    <property type="molecule type" value="Genomic_DNA"/>
</dbReference>
<keyword evidence="7" id="KW-0496">Mitochondrion</keyword>
<evidence type="ECO:0000256" key="3">
    <source>
        <dbReference type="ARBA" id="ARBA00022448"/>
    </source>
</evidence>
<dbReference type="Gene3D" id="1.10.287.110">
    <property type="entry name" value="DnaJ domain"/>
    <property type="match status" value="1"/>
</dbReference>
<comment type="subcellular location">
    <subcellularLocation>
        <location evidence="1">Mitochondrion inner membrane</location>
        <topology evidence="1">Peripheral membrane protein</topology>
    </subcellularLocation>
</comment>
<proteinExistence type="inferred from homology"/>
<keyword evidence="5" id="KW-0653">Protein transport</keyword>
<dbReference type="AlphaFoldDB" id="H2XM22"/>
<protein>
    <submittedName>
        <fullName evidence="10">Mitochondrial import inner membrane translocase subunit tim16-B</fullName>
    </submittedName>
</protein>
<evidence type="ECO:0000256" key="8">
    <source>
        <dbReference type="ARBA" id="ARBA00023136"/>
    </source>
</evidence>
<dbReference type="GO" id="GO:0030150">
    <property type="term" value="P:protein import into mitochondrial matrix"/>
    <property type="evidence" value="ECO:0000318"/>
    <property type="project" value="GO_Central"/>
</dbReference>
<dbReference type="Ensembl" id="ENSCINT00000034223.1">
    <property type="protein sequence ID" value="ENSCINP00000030704.1"/>
    <property type="gene ID" value="ENSCING00000020615.1"/>
</dbReference>
<dbReference type="PANTHER" id="PTHR12388">
    <property type="entry name" value="MITOCHONDRIA ASSOCIATED GRANULOCYTE MACROPHAGE CSF SIGNALING MOLECULE"/>
    <property type="match status" value="1"/>
</dbReference>
<dbReference type="GeneTree" id="ENSGT00390000012037"/>
<dbReference type="GeneID" id="100187016"/>
<keyword evidence="8" id="KW-0472">Membrane</keyword>
<gene>
    <name evidence="10" type="primary">LOC100187016</name>
</gene>
<reference evidence="10" key="3">
    <citation type="submission" date="2025-08" db="UniProtKB">
        <authorList>
            <consortium name="Ensembl"/>
        </authorList>
    </citation>
    <scope>IDENTIFICATION</scope>
</reference>
<evidence type="ECO:0000256" key="6">
    <source>
        <dbReference type="ARBA" id="ARBA00023010"/>
    </source>
</evidence>
<evidence type="ECO:0000256" key="2">
    <source>
        <dbReference type="ARBA" id="ARBA00008817"/>
    </source>
</evidence>
<dbReference type="RefSeq" id="XP_004225703.1">
    <property type="nucleotide sequence ID" value="XM_004225655.4"/>
</dbReference>
<keyword evidence="6" id="KW-0811">Translocation</keyword>
<dbReference type="KEGG" id="cin:100187016"/>
<sequence length="132" mass="14216">MANNLVRVIIAGMQVVGRAFGRAVRKEFAASQQAANKAGDGEKGAGSAAQSSLLGMSVDEAQQILNVSNIKSIEEINKNYEHLMKVNDKASGGSFYLQSKVFRAKERLDAENEVLSSSENSKNNNKSHKAES</sequence>
<dbReference type="Pfam" id="PF03656">
    <property type="entry name" value="Pam16"/>
    <property type="match status" value="1"/>
</dbReference>
<evidence type="ECO:0000256" key="9">
    <source>
        <dbReference type="SAM" id="MobiDB-lite"/>
    </source>
</evidence>
<dbReference type="FunFam" id="1.10.287.110:FF:000006">
    <property type="entry name" value="Import inner membrane translocase subunit TIM16"/>
    <property type="match status" value="1"/>
</dbReference>
<comment type="similarity">
    <text evidence="2">Belongs to the TIM16/PAM16 family.</text>
</comment>
<reference evidence="11" key="1">
    <citation type="journal article" date="2002" name="Science">
        <title>The draft genome of Ciona intestinalis: insights into chordate and vertebrate origins.</title>
        <authorList>
            <person name="Dehal P."/>
            <person name="Satou Y."/>
            <person name="Campbell R.K."/>
            <person name="Chapman J."/>
            <person name="Degnan B."/>
            <person name="De Tomaso A."/>
            <person name="Davidson B."/>
            <person name="Di Gregorio A."/>
            <person name="Gelpke M."/>
            <person name="Goodstein D.M."/>
            <person name="Harafuji N."/>
            <person name="Hastings K.E."/>
            <person name="Ho I."/>
            <person name="Hotta K."/>
            <person name="Huang W."/>
            <person name="Kawashima T."/>
            <person name="Lemaire P."/>
            <person name="Martinez D."/>
            <person name="Meinertzhagen I.A."/>
            <person name="Necula S."/>
            <person name="Nonaka M."/>
            <person name="Putnam N."/>
            <person name="Rash S."/>
            <person name="Saiga H."/>
            <person name="Satake M."/>
            <person name="Terry A."/>
            <person name="Yamada L."/>
            <person name="Wang H.G."/>
            <person name="Awazu S."/>
            <person name="Azumi K."/>
            <person name="Boore J."/>
            <person name="Branno M."/>
            <person name="Chin-Bow S."/>
            <person name="DeSantis R."/>
            <person name="Doyle S."/>
            <person name="Francino P."/>
            <person name="Keys D.N."/>
            <person name="Haga S."/>
            <person name="Hayashi H."/>
            <person name="Hino K."/>
            <person name="Imai K.S."/>
            <person name="Inaba K."/>
            <person name="Kano S."/>
            <person name="Kobayashi K."/>
            <person name="Kobayashi M."/>
            <person name="Lee B.I."/>
            <person name="Makabe K.W."/>
            <person name="Manohar C."/>
            <person name="Matassi G."/>
            <person name="Medina M."/>
            <person name="Mochizuki Y."/>
            <person name="Mount S."/>
            <person name="Morishita T."/>
            <person name="Miura S."/>
            <person name="Nakayama A."/>
            <person name="Nishizaka S."/>
            <person name="Nomoto H."/>
            <person name="Ohta F."/>
            <person name="Oishi K."/>
            <person name="Rigoutsos I."/>
            <person name="Sano M."/>
            <person name="Sasaki A."/>
            <person name="Sasakura Y."/>
            <person name="Shoguchi E."/>
            <person name="Shin-i T."/>
            <person name="Spagnuolo A."/>
            <person name="Stainier D."/>
            <person name="Suzuki M.M."/>
            <person name="Tassy O."/>
            <person name="Takatori N."/>
            <person name="Tokuoka M."/>
            <person name="Yagi K."/>
            <person name="Yoshizaki F."/>
            <person name="Wada S."/>
            <person name="Zhang C."/>
            <person name="Hyatt P.D."/>
            <person name="Larimer F."/>
            <person name="Detter C."/>
            <person name="Doggett N."/>
            <person name="Glavina T."/>
            <person name="Hawkins T."/>
            <person name="Richardson P."/>
            <person name="Lucas S."/>
            <person name="Kohara Y."/>
            <person name="Levine M."/>
            <person name="Satoh N."/>
            <person name="Rokhsar D.S."/>
        </authorList>
    </citation>
    <scope>NUCLEOTIDE SEQUENCE [LARGE SCALE GENOMIC DNA]</scope>
</reference>
<feature type="compositionally biased region" description="Low complexity" evidence="9">
    <location>
        <begin position="113"/>
        <end position="124"/>
    </location>
</feature>
<keyword evidence="4" id="KW-0999">Mitochondrion inner membrane</keyword>
<name>H2XM22_CIOIN</name>
<dbReference type="PANTHER" id="PTHR12388:SF0">
    <property type="entry name" value="MITOCHONDRIAL IMPORT INNER MEMBRANE TRANSLOCASE SUBUNIT TIM16"/>
    <property type="match status" value="1"/>
</dbReference>
<dbReference type="OMA" id="AKYLIQI"/>
<dbReference type="Proteomes" id="UP000008144">
    <property type="component" value="Chromosome 2"/>
</dbReference>
<dbReference type="STRING" id="7719.ENSCINP00000030704"/>
<dbReference type="GO" id="GO:0005744">
    <property type="term" value="C:TIM23 mitochondrial import inner membrane translocase complex"/>
    <property type="evidence" value="ECO:0000318"/>
    <property type="project" value="GO_Central"/>
</dbReference>
<dbReference type="OrthoDB" id="10262892at2759"/>
<organism evidence="10 11">
    <name type="scientific">Ciona intestinalis</name>
    <name type="common">Transparent sea squirt</name>
    <name type="synonym">Ascidia intestinalis</name>
    <dbReference type="NCBI Taxonomy" id="7719"/>
    <lineage>
        <taxon>Eukaryota</taxon>
        <taxon>Metazoa</taxon>
        <taxon>Chordata</taxon>
        <taxon>Tunicata</taxon>
        <taxon>Ascidiacea</taxon>
        <taxon>Phlebobranchia</taxon>
        <taxon>Cionidae</taxon>
        <taxon>Ciona</taxon>
    </lineage>
</organism>
<dbReference type="InterPro" id="IPR036869">
    <property type="entry name" value="J_dom_sf"/>
</dbReference>
<dbReference type="InterPro" id="IPR005341">
    <property type="entry name" value="Tim16"/>
</dbReference>
<dbReference type="HOGENOM" id="CLU_101461_3_0_1"/>
<dbReference type="InParanoid" id="H2XM22"/>
<evidence type="ECO:0000313" key="11">
    <source>
        <dbReference type="Proteomes" id="UP000008144"/>
    </source>
</evidence>
<reference evidence="10" key="2">
    <citation type="journal article" date="2008" name="Genome Biol.">
        <title>Improved genome assembly and evidence-based global gene model set for the chordate Ciona intestinalis: new insight into intron and operon populations.</title>
        <authorList>
            <person name="Satou Y."/>
            <person name="Mineta K."/>
            <person name="Ogasawara M."/>
            <person name="Sasakura Y."/>
            <person name="Shoguchi E."/>
            <person name="Ueno K."/>
            <person name="Yamada L."/>
            <person name="Matsumoto J."/>
            <person name="Wasserscheid J."/>
            <person name="Dewar K."/>
            <person name="Wiley G.B."/>
            <person name="Macmil S.L."/>
            <person name="Roe B.A."/>
            <person name="Zeller R.W."/>
            <person name="Hastings K.E."/>
            <person name="Lemaire P."/>
            <person name="Lindquist E."/>
            <person name="Endo T."/>
            <person name="Hotta K."/>
            <person name="Inaba K."/>
        </authorList>
    </citation>
    <scope>NUCLEOTIDE SEQUENCE [LARGE SCALE GENOMIC DNA]</scope>
    <source>
        <strain evidence="10">wild type</strain>
    </source>
</reference>
<evidence type="ECO:0000256" key="5">
    <source>
        <dbReference type="ARBA" id="ARBA00022927"/>
    </source>
</evidence>
<dbReference type="GO" id="GO:0001405">
    <property type="term" value="C:PAM complex, Tim23 associated import motor"/>
    <property type="evidence" value="ECO:0007669"/>
    <property type="project" value="UniProtKB-ARBA"/>
</dbReference>
<evidence type="ECO:0000313" key="10">
    <source>
        <dbReference type="Ensembl" id="ENSCINP00000030704.1"/>
    </source>
</evidence>
<accession>A0A1W2WK58</accession>
<evidence type="ECO:0000256" key="4">
    <source>
        <dbReference type="ARBA" id="ARBA00022792"/>
    </source>
</evidence>
<evidence type="ECO:0000256" key="1">
    <source>
        <dbReference type="ARBA" id="ARBA00004637"/>
    </source>
</evidence>
<dbReference type="FunCoup" id="H2XM22">
    <property type="interactions" value="43"/>
</dbReference>
<keyword evidence="11" id="KW-1185">Reference proteome</keyword>
<feature type="region of interest" description="Disordered" evidence="9">
    <location>
        <begin position="110"/>
        <end position="132"/>
    </location>
</feature>
<feature type="region of interest" description="Disordered" evidence="9">
    <location>
        <begin position="31"/>
        <end position="50"/>
    </location>
</feature>
<accession>H2XM22</accession>
<reference evidence="10" key="4">
    <citation type="submission" date="2025-09" db="UniProtKB">
        <authorList>
            <consortium name="Ensembl"/>
        </authorList>
    </citation>
    <scope>IDENTIFICATION</scope>
</reference>
<keyword evidence="3" id="KW-0813">Transport</keyword>
<evidence type="ECO:0000256" key="7">
    <source>
        <dbReference type="ARBA" id="ARBA00023128"/>
    </source>
</evidence>